<name>A0ABR2L4S8_9EUKA</name>
<dbReference type="Pfam" id="PF13768">
    <property type="entry name" value="VWA_3"/>
    <property type="match status" value="1"/>
</dbReference>
<dbReference type="PROSITE" id="PS51468">
    <property type="entry name" value="VIT"/>
    <property type="match status" value="1"/>
</dbReference>
<dbReference type="InterPro" id="IPR002035">
    <property type="entry name" value="VWF_A"/>
</dbReference>
<evidence type="ECO:0000259" key="2">
    <source>
        <dbReference type="PROSITE" id="PS51468"/>
    </source>
</evidence>
<gene>
    <name evidence="3" type="ORF">M9Y10_000644</name>
</gene>
<sequence length="934" mass="106354">MALGSFCFYENDWITLQPKSLQITGYQKGFVQCLEIYQSIHTSKNLDQVSYIFPTDNTICIYNMKFQVGNETINAKIRSKEAAKETFQEAKKAGRTTVIAEQISPGITSISIGNVPKDTILGIYIQCVFTSTLSNPNTILTKIPLKSAEPDGTFTDLYSLPSLDISVDLMISQMQPISDVYTNCESTYEKVDEFTGKLKIRSAVLTDENILIMTELSSVAKSQILNENKTSLITLIPEFKPVKTELNEYVFLIDCSASMSGESMRKARESLHLFLEKLPESCFFNIIQFGTSFNKLFTRSSEKNEASAQKAKSFIDGIKANLGGTEMLSMLDDIFKDEIKIGAQRQIFIITDGEVFERTKVIKKIENNRGYNRIFAIGLGHGADAGFLKEITEITNGKSDFVFNKNDLPVKVAEQLELSFGEAVKGAEIHIEGNESFSIVPYPIPPLLPNVETHVFVDSNDPVENAILTAKLNKEDEIENIISLHSKFEISDSDNGEKSPLFALFAWNKLRCIKSDENESVRLSLESGVLCDFTSYVAVSENVLIEQIDFKKEKIKPIKSDLRDDDKSFSCFCSIKLRKVCADHDDLYEAPEKERGGSLFGGGDDFCYSSKKSKAHVKKRFSIFDDFHERKTEEVEMEKPKKKGGLFDDDDDDICYDFHERKTEEDKIEKPKKKGGLFDDDEDDICYDFHERKSEEVKIEKPKKKGGLFDDDEDDICYDFHERKSEEVKIEKPKKKGGLFDDDEDDICYDSHERKSEEVKIEKPKKKGGLFDDDEDDICYDFHERKTEEDKIEKPKKKGGLFDDDHRDKIASNDDSTILELESDSDKIWDDDAPAINIIRLQSRNGFWDLPSSFVIKKNSGNMLLINEIDSNLSPIVKKRVVSTVFTLAYLKKFHNENPNKWKFAIEKGVCWLKMIVSANWMQIIEESMKDILK</sequence>
<accession>A0ABR2L4S8</accession>
<dbReference type="Proteomes" id="UP001470230">
    <property type="component" value="Unassembled WGS sequence"/>
</dbReference>
<feature type="domain" description="VIT" evidence="2">
    <location>
        <begin position="2"/>
        <end position="129"/>
    </location>
</feature>
<dbReference type="PANTHER" id="PTHR45737:SF6">
    <property type="entry name" value="VON WILLEBRAND FACTOR A DOMAIN-CONTAINING PROTEIN 5A"/>
    <property type="match status" value="1"/>
</dbReference>
<evidence type="ECO:0000259" key="1">
    <source>
        <dbReference type="PROSITE" id="PS50234"/>
    </source>
</evidence>
<dbReference type="InterPro" id="IPR036465">
    <property type="entry name" value="vWFA_dom_sf"/>
</dbReference>
<evidence type="ECO:0000313" key="3">
    <source>
        <dbReference type="EMBL" id="KAK8898359.1"/>
    </source>
</evidence>
<reference evidence="3 4" key="1">
    <citation type="submission" date="2024-04" db="EMBL/GenBank/DDBJ databases">
        <title>Tritrichomonas musculus Genome.</title>
        <authorList>
            <person name="Alves-Ferreira E."/>
            <person name="Grigg M."/>
            <person name="Lorenzi H."/>
            <person name="Galac M."/>
        </authorList>
    </citation>
    <scope>NUCLEOTIDE SEQUENCE [LARGE SCALE GENOMIC DNA]</scope>
    <source>
        <strain evidence="3 4">EAF2021</strain>
    </source>
</reference>
<comment type="caution">
    <text evidence="3">The sequence shown here is derived from an EMBL/GenBank/DDBJ whole genome shotgun (WGS) entry which is preliminary data.</text>
</comment>
<dbReference type="EMBL" id="JAPFFF010000001">
    <property type="protein sequence ID" value="KAK8898359.1"/>
    <property type="molecule type" value="Genomic_DNA"/>
</dbReference>
<dbReference type="PANTHER" id="PTHR45737">
    <property type="entry name" value="VON WILLEBRAND FACTOR A DOMAIN-CONTAINING PROTEIN 5A"/>
    <property type="match status" value="1"/>
</dbReference>
<protein>
    <submittedName>
        <fullName evidence="3">von Willebrand factor A domain-containing protein 5A</fullName>
    </submittedName>
</protein>
<dbReference type="SMART" id="SM00327">
    <property type="entry name" value="VWA"/>
    <property type="match status" value="1"/>
</dbReference>
<dbReference type="Gene3D" id="3.40.50.410">
    <property type="entry name" value="von Willebrand factor, type A domain"/>
    <property type="match status" value="1"/>
</dbReference>
<organism evidence="3 4">
    <name type="scientific">Tritrichomonas musculus</name>
    <dbReference type="NCBI Taxonomy" id="1915356"/>
    <lineage>
        <taxon>Eukaryota</taxon>
        <taxon>Metamonada</taxon>
        <taxon>Parabasalia</taxon>
        <taxon>Tritrichomonadida</taxon>
        <taxon>Tritrichomonadidae</taxon>
        <taxon>Tritrichomonas</taxon>
    </lineage>
</organism>
<evidence type="ECO:0000313" key="4">
    <source>
        <dbReference type="Proteomes" id="UP001470230"/>
    </source>
</evidence>
<dbReference type="SUPFAM" id="SSF53300">
    <property type="entry name" value="vWA-like"/>
    <property type="match status" value="1"/>
</dbReference>
<feature type="domain" description="VWFA" evidence="1">
    <location>
        <begin position="248"/>
        <end position="424"/>
    </location>
</feature>
<proteinExistence type="predicted"/>
<dbReference type="Pfam" id="PF08487">
    <property type="entry name" value="VIT"/>
    <property type="match status" value="1"/>
</dbReference>
<dbReference type="InterPro" id="IPR013694">
    <property type="entry name" value="VIT"/>
</dbReference>
<keyword evidence="4" id="KW-1185">Reference proteome</keyword>
<dbReference type="PROSITE" id="PS50234">
    <property type="entry name" value="VWFA"/>
    <property type="match status" value="1"/>
</dbReference>